<keyword evidence="4" id="KW-1133">Transmembrane helix</keyword>
<evidence type="ECO:0000313" key="8">
    <source>
        <dbReference type="Proteomes" id="UP000318667"/>
    </source>
</evidence>
<keyword evidence="4" id="KW-0472">Membrane</keyword>
<dbReference type="Pfam" id="PF25984">
    <property type="entry name" value="BSH_YknX"/>
    <property type="match status" value="1"/>
</dbReference>
<feature type="transmembrane region" description="Helical" evidence="4">
    <location>
        <begin position="6"/>
        <end position="25"/>
    </location>
</feature>
<proteinExistence type="predicted"/>
<dbReference type="AlphaFoldDB" id="A0A562K2Y9"/>
<evidence type="ECO:0000259" key="6">
    <source>
        <dbReference type="Pfam" id="PF25984"/>
    </source>
</evidence>
<evidence type="ECO:0000313" key="7">
    <source>
        <dbReference type="EMBL" id="TWH89716.1"/>
    </source>
</evidence>
<comment type="subcellular location">
    <subcellularLocation>
        <location evidence="1">Cell envelope</location>
    </subcellularLocation>
</comment>
<keyword evidence="4" id="KW-0812">Transmembrane</keyword>
<dbReference type="InterPro" id="IPR050465">
    <property type="entry name" value="UPF0194_transport"/>
</dbReference>
<name>A0A562K2Y9_9BACI</name>
<keyword evidence="8" id="KW-1185">Reference proteome</keyword>
<dbReference type="EMBL" id="VLKI01000002">
    <property type="protein sequence ID" value="TWH89716.1"/>
    <property type="molecule type" value="Genomic_DNA"/>
</dbReference>
<evidence type="ECO:0000256" key="2">
    <source>
        <dbReference type="ARBA" id="ARBA00023054"/>
    </source>
</evidence>
<protein>
    <submittedName>
        <fullName evidence="7">HlyD family secretion protein</fullName>
    </submittedName>
</protein>
<evidence type="ECO:0000259" key="5">
    <source>
        <dbReference type="Pfam" id="PF25967"/>
    </source>
</evidence>
<gene>
    <name evidence="7" type="ORF">IQ19_00963</name>
</gene>
<organism evidence="7 8">
    <name type="scientific">Cytobacillus oceanisediminis</name>
    <dbReference type="NCBI Taxonomy" id="665099"/>
    <lineage>
        <taxon>Bacteria</taxon>
        <taxon>Bacillati</taxon>
        <taxon>Bacillota</taxon>
        <taxon>Bacilli</taxon>
        <taxon>Bacillales</taxon>
        <taxon>Bacillaceae</taxon>
        <taxon>Cytobacillus</taxon>
    </lineage>
</organism>
<dbReference type="PANTHER" id="PTHR32347">
    <property type="entry name" value="EFFLUX SYSTEM COMPONENT YKNX-RELATED"/>
    <property type="match status" value="1"/>
</dbReference>
<dbReference type="RefSeq" id="WP_144540407.1">
    <property type="nucleotide sequence ID" value="NZ_CBCSDC010000010.1"/>
</dbReference>
<dbReference type="GeneID" id="65402226"/>
<feature type="coiled-coil region" evidence="3">
    <location>
        <begin position="163"/>
        <end position="204"/>
    </location>
</feature>
<feature type="domain" description="Multidrug resistance protein MdtA-like C-terminal permuted SH3" evidence="5">
    <location>
        <begin position="314"/>
        <end position="363"/>
    </location>
</feature>
<feature type="domain" description="YknX-like barrel-sandwich hybrid" evidence="6">
    <location>
        <begin position="65"/>
        <end position="219"/>
    </location>
</feature>
<evidence type="ECO:0000256" key="4">
    <source>
        <dbReference type="SAM" id="Phobius"/>
    </source>
</evidence>
<reference evidence="7 8" key="1">
    <citation type="journal article" date="2015" name="Stand. Genomic Sci.">
        <title>Genomic Encyclopedia of Bacterial and Archaeal Type Strains, Phase III: the genomes of soil and plant-associated and newly described type strains.</title>
        <authorList>
            <person name="Whitman W.B."/>
            <person name="Woyke T."/>
            <person name="Klenk H.P."/>
            <person name="Zhou Y."/>
            <person name="Lilburn T.G."/>
            <person name="Beck B.J."/>
            <person name="De Vos P."/>
            <person name="Vandamme P."/>
            <person name="Eisen J.A."/>
            <person name="Garrity G."/>
            <person name="Hugenholtz P."/>
            <person name="Kyrpides N.C."/>
        </authorList>
    </citation>
    <scope>NUCLEOTIDE SEQUENCE [LARGE SCALE GENOMIC DNA]</scope>
    <source>
        <strain evidence="7 8">CGMCC 1.10115</strain>
    </source>
</reference>
<dbReference type="PROSITE" id="PS51257">
    <property type="entry name" value="PROKAR_LIPOPROTEIN"/>
    <property type="match status" value="1"/>
</dbReference>
<dbReference type="GO" id="GO:0030313">
    <property type="term" value="C:cell envelope"/>
    <property type="evidence" value="ECO:0007669"/>
    <property type="project" value="UniProtKB-SubCell"/>
</dbReference>
<dbReference type="InterPro" id="IPR058639">
    <property type="entry name" value="BSH_YknX-like"/>
</dbReference>
<evidence type="ECO:0000256" key="3">
    <source>
        <dbReference type="SAM" id="Coils"/>
    </source>
</evidence>
<dbReference type="Proteomes" id="UP000318667">
    <property type="component" value="Unassembled WGS sequence"/>
</dbReference>
<keyword evidence="2 3" id="KW-0175">Coiled coil</keyword>
<evidence type="ECO:0000256" key="1">
    <source>
        <dbReference type="ARBA" id="ARBA00004196"/>
    </source>
</evidence>
<sequence>MKKWTLAVLGASVIALIACNFFLILKDDSKIARSAYVDRWQAIGKGDLKESLKTEGVVTSSEEHYVYFDEDIGSFNQFLVKEGDTVNPGDALFEYDSFNIEADKRNMEANLDKVEDQIDSLEDHIDELRSFISVIESKGTYNNTNDLDNSNHSESMNLVYNSVVDVEREIYNKELEKELLEKEADLLEKQIDNMDEQSSRLKVSSNVEGMVTKVNADLNNPVIVIKSSIPAVKGLLDEKELTIVETGMPALIYPTVINERLKGFVSKVLSYPEEEPSLEEESVYPFYIELEGDNKDLHPGAHTGLTIITNEIKDAVIIPANTAKKQKDNTYVYVITESGKLVKQKVKPGITVNKKQQIKEGLEGNEILAIFPSYPRQFAETDFITPIKTKNFSKKSFKSLTRKEVLKYTLTGFIRR</sequence>
<dbReference type="Gene3D" id="2.40.420.20">
    <property type="match status" value="1"/>
</dbReference>
<accession>A0A562K2Y9</accession>
<dbReference type="Pfam" id="PF25967">
    <property type="entry name" value="RND-MFP_C"/>
    <property type="match status" value="1"/>
</dbReference>
<dbReference type="PANTHER" id="PTHR32347:SF14">
    <property type="entry name" value="EFFLUX SYSTEM COMPONENT YKNX-RELATED"/>
    <property type="match status" value="1"/>
</dbReference>
<feature type="coiled-coil region" evidence="3">
    <location>
        <begin position="97"/>
        <end position="131"/>
    </location>
</feature>
<dbReference type="OrthoDB" id="2446145at2"/>
<dbReference type="InterPro" id="IPR058627">
    <property type="entry name" value="MdtA-like_C"/>
</dbReference>
<comment type="caution">
    <text evidence="7">The sequence shown here is derived from an EMBL/GenBank/DDBJ whole genome shotgun (WGS) entry which is preliminary data.</text>
</comment>